<protein>
    <submittedName>
        <fullName evidence="1">Uncharacterized protein</fullName>
    </submittedName>
</protein>
<comment type="caution">
    <text evidence="1">The sequence shown here is derived from an EMBL/GenBank/DDBJ whole genome shotgun (WGS) entry which is preliminary data.</text>
</comment>
<reference evidence="1" key="1">
    <citation type="journal article" date="2019" name="bioRxiv">
        <title>The Genome of the Zebra Mussel, Dreissena polymorpha: A Resource for Invasive Species Research.</title>
        <authorList>
            <person name="McCartney M.A."/>
            <person name="Auch B."/>
            <person name="Kono T."/>
            <person name="Mallez S."/>
            <person name="Zhang Y."/>
            <person name="Obille A."/>
            <person name="Becker A."/>
            <person name="Abrahante J.E."/>
            <person name="Garbe J."/>
            <person name="Badalamenti J.P."/>
            <person name="Herman A."/>
            <person name="Mangelson H."/>
            <person name="Liachko I."/>
            <person name="Sullivan S."/>
            <person name="Sone E.D."/>
            <person name="Koren S."/>
            <person name="Silverstein K.A.T."/>
            <person name="Beckman K.B."/>
            <person name="Gohl D.M."/>
        </authorList>
    </citation>
    <scope>NUCLEOTIDE SEQUENCE</scope>
    <source>
        <strain evidence="1">Duluth1</strain>
        <tissue evidence="1">Whole animal</tissue>
    </source>
</reference>
<evidence type="ECO:0000313" key="2">
    <source>
        <dbReference type="Proteomes" id="UP000828390"/>
    </source>
</evidence>
<reference evidence="1" key="2">
    <citation type="submission" date="2020-11" db="EMBL/GenBank/DDBJ databases">
        <authorList>
            <person name="McCartney M.A."/>
            <person name="Auch B."/>
            <person name="Kono T."/>
            <person name="Mallez S."/>
            <person name="Becker A."/>
            <person name="Gohl D.M."/>
            <person name="Silverstein K.A.T."/>
            <person name="Koren S."/>
            <person name="Bechman K.B."/>
            <person name="Herman A."/>
            <person name="Abrahante J.E."/>
            <person name="Garbe J."/>
        </authorList>
    </citation>
    <scope>NUCLEOTIDE SEQUENCE</scope>
    <source>
        <strain evidence="1">Duluth1</strain>
        <tissue evidence="1">Whole animal</tissue>
    </source>
</reference>
<evidence type="ECO:0000313" key="1">
    <source>
        <dbReference type="EMBL" id="KAH3768569.1"/>
    </source>
</evidence>
<dbReference type="Proteomes" id="UP000828390">
    <property type="component" value="Unassembled WGS sequence"/>
</dbReference>
<organism evidence="1 2">
    <name type="scientific">Dreissena polymorpha</name>
    <name type="common">Zebra mussel</name>
    <name type="synonym">Mytilus polymorpha</name>
    <dbReference type="NCBI Taxonomy" id="45954"/>
    <lineage>
        <taxon>Eukaryota</taxon>
        <taxon>Metazoa</taxon>
        <taxon>Spiralia</taxon>
        <taxon>Lophotrochozoa</taxon>
        <taxon>Mollusca</taxon>
        <taxon>Bivalvia</taxon>
        <taxon>Autobranchia</taxon>
        <taxon>Heteroconchia</taxon>
        <taxon>Euheterodonta</taxon>
        <taxon>Imparidentia</taxon>
        <taxon>Neoheterodontei</taxon>
        <taxon>Myida</taxon>
        <taxon>Dreissenoidea</taxon>
        <taxon>Dreissenidae</taxon>
        <taxon>Dreissena</taxon>
    </lineage>
</organism>
<name>A0A9D4DYC4_DREPO</name>
<gene>
    <name evidence="1" type="ORF">DPMN_169784</name>
</gene>
<dbReference type="AlphaFoldDB" id="A0A9D4DYC4"/>
<proteinExistence type="predicted"/>
<sequence length="54" mass="6065">MDKSPDSEDSVVTDWHWNMVKAERGTRQRYSSVSSKVSPYSNGCICPLANQQTS</sequence>
<accession>A0A9D4DYC4</accession>
<dbReference type="EMBL" id="JAIWYP010000009">
    <property type="protein sequence ID" value="KAH3768569.1"/>
    <property type="molecule type" value="Genomic_DNA"/>
</dbReference>
<keyword evidence="2" id="KW-1185">Reference proteome</keyword>